<dbReference type="PANTHER" id="PTHR45832:SF22">
    <property type="entry name" value="SERINE_THREONINE-PROTEIN KINASE SAMKA-RELATED"/>
    <property type="match status" value="1"/>
</dbReference>
<comment type="subcellular location">
    <subcellularLocation>
        <location evidence="1">Cell projection</location>
        <location evidence="1">Axon</location>
    </subcellularLocation>
    <subcellularLocation>
        <location evidence="2">Cytoplasm</location>
    </subcellularLocation>
</comment>
<feature type="domain" description="CRIB" evidence="18">
    <location>
        <begin position="67"/>
        <end position="80"/>
    </location>
</feature>
<dbReference type="InterPro" id="IPR051931">
    <property type="entry name" value="PAK3-like"/>
</dbReference>
<feature type="region of interest" description="Disordered" evidence="16">
    <location>
        <begin position="192"/>
        <end position="239"/>
    </location>
</feature>
<evidence type="ECO:0000259" key="18">
    <source>
        <dbReference type="PROSITE" id="PS50108"/>
    </source>
</evidence>
<evidence type="ECO:0000256" key="15">
    <source>
        <dbReference type="PROSITE-ProRule" id="PRU10141"/>
    </source>
</evidence>
<evidence type="ECO:0000256" key="10">
    <source>
        <dbReference type="ARBA" id="ARBA00022777"/>
    </source>
</evidence>
<dbReference type="EMBL" id="CAXKWB010011481">
    <property type="protein sequence ID" value="CAL4101548.1"/>
    <property type="molecule type" value="Genomic_DNA"/>
</dbReference>
<evidence type="ECO:0000256" key="4">
    <source>
        <dbReference type="ARBA" id="ARBA00012513"/>
    </source>
</evidence>
<dbReference type="Proteomes" id="UP001497623">
    <property type="component" value="Unassembled WGS sequence"/>
</dbReference>
<evidence type="ECO:0000256" key="2">
    <source>
        <dbReference type="ARBA" id="ARBA00004496"/>
    </source>
</evidence>
<dbReference type="CDD" id="cd01093">
    <property type="entry name" value="CRIB_PAK_like"/>
    <property type="match status" value="1"/>
</dbReference>
<dbReference type="FunFam" id="3.90.810.10:FF:000005">
    <property type="entry name" value="Non-specific serine/threonine protein kinase"/>
    <property type="match status" value="1"/>
</dbReference>
<dbReference type="Gene3D" id="3.90.810.10">
    <property type="entry name" value="CRIB domain"/>
    <property type="match status" value="1"/>
</dbReference>
<dbReference type="AlphaFoldDB" id="A0AAV2QX71"/>
<evidence type="ECO:0000256" key="9">
    <source>
        <dbReference type="ARBA" id="ARBA00022741"/>
    </source>
</evidence>
<dbReference type="InterPro" id="IPR017441">
    <property type="entry name" value="Protein_kinase_ATP_BS"/>
</dbReference>
<keyword evidence="20" id="KW-1185">Reference proteome</keyword>
<keyword evidence="7" id="KW-0723">Serine/threonine-protein kinase</keyword>
<dbReference type="Gene3D" id="3.30.200.20">
    <property type="entry name" value="Phosphorylase Kinase, domain 1"/>
    <property type="match status" value="1"/>
</dbReference>
<dbReference type="InterPro" id="IPR011009">
    <property type="entry name" value="Kinase-like_dom_sf"/>
</dbReference>
<dbReference type="Gene3D" id="1.10.510.10">
    <property type="entry name" value="Transferase(Phosphotransferase) domain 1"/>
    <property type="match status" value="1"/>
</dbReference>
<evidence type="ECO:0000259" key="17">
    <source>
        <dbReference type="PROSITE" id="PS50011"/>
    </source>
</evidence>
<name>A0AAV2QX71_MEGNR</name>
<dbReference type="GO" id="GO:0034329">
    <property type="term" value="P:cell junction assembly"/>
    <property type="evidence" value="ECO:0007669"/>
    <property type="project" value="UniProtKB-ARBA"/>
</dbReference>
<dbReference type="GO" id="GO:0004674">
    <property type="term" value="F:protein serine/threonine kinase activity"/>
    <property type="evidence" value="ECO:0007669"/>
    <property type="project" value="UniProtKB-KW"/>
</dbReference>
<keyword evidence="11 15" id="KW-0067">ATP-binding</keyword>
<dbReference type="PROSITE" id="PS00108">
    <property type="entry name" value="PROTEIN_KINASE_ST"/>
    <property type="match status" value="1"/>
</dbReference>
<dbReference type="GO" id="GO:0030424">
    <property type="term" value="C:axon"/>
    <property type="evidence" value="ECO:0007669"/>
    <property type="project" value="UniProtKB-SubCell"/>
</dbReference>
<dbReference type="PROSITE" id="PS00107">
    <property type="entry name" value="PROTEIN_KINASE_ATP"/>
    <property type="match status" value="1"/>
</dbReference>
<proteinExistence type="inferred from homology"/>
<dbReference type="GO" id="GO:0030054">
    <property type="term" value="C:cell junction"/>
    <property type="evidence" value="ECO:0007669"/>
    <property type="project" value="UniProtKB-ARBA"/>
</dbReference>
<dbReference type="GO" id="GO:0005829">
    <property type="term" value="C:cytosol"/>
    <property type="evidence" value="ECO:0007669"/>
    <property type="project" value="UniProtKB-ARBA"/>
</dbReference>
<dbReference type="SMART" id="SM00220">
    <property type="entry name" value="S_TKc"/>
    <property type="match status" value="1"/>
</dbReference>
<comment type="similarity">
    <text evidence="3">Belongs to the protein kinase superfamily. STE Ser/Thr protein kinase family. STE20 subfamily.</text>
</comment>
<accession>A0AAV2QX71</accession>
<dbReference type="GO" id="GO:0009791">
    <property type="term" value="P:post-embryonic development"/>
    <property type="evidence" value="ECO:0007669"/>
    <property type="project" value="UniProtKB-ARBA"/>
</dbReference>
<dbReference type="GO" id="GO:0007411">
    <property type="term" value="P:axon guidance"/>
    <property type="evidence" value="ECO:0007669"/>
    <property type="project" value="UniProtKB-ARBA"/>
</dbReference>
<feature type="domain" description="Protein kinase" evidence="17">
    <location>
        <begin position="263"/>
        <end position="514"/>
    </location>
</feature>
<dbReference type="GO" id="GO:0048598">
    <property type="term" value="P:embryonic morphogenesis"/>
    <property type="evidence" value="ECO:0007669"/>
    <property type="project" value="UniProtKB-ARBA"/>
</dbReference>
<dbReference type="FunFam" id="3.30.200.20:FF:000705">
    <property type="entry name" value="Non-specific serine/threonine protein kinase"/>
    <property type="match status" value="1"/>
</dbReference>
<dbReference type="SMART" id="SM00285">
    <property type="entry name" value="PBD"/>
    <property type="match status" value="1"/>
</dbReference>
<evidence type="ECO:0000256" key="16">
    <source>
        <dbReference type="SAM" id="MobiDB-lite"/>
    </source>
</evidence>
<comment type="catalytic activity">
    <reaction evidence="14">
        <text>L-seryl-[protein] + ATP = O-phospho-L-seryl-[protein] + ADP + H(+)</text>
        <dbReference type="Rhea" id="RHEA:17989"/>
        <dbReference type="Rhea" id="RHEA-COMP:9863"/>
        <dbReference type="Rhea" id="RHEA-COMP:11604"/>
        <dbReference type="ChEBI" id="CHEBI:15378"/>
        <dbReference type="ChEBI" id="CHEBI:29999"/>
        <dbReference type="ChEBI" id="CHEBI:30616"/>
        <dbReference type="ChEBI" id="CHEBI:83421"/>
        <dbReference type="ChEBI" id="CHEBI:456216"/>
        <dbReference type="EC" id="2.7.11.1"/>
    </reaction>
</comment>
<organism evidence="19 20">
    <name type="scientific">Meganyctiphanes norvegica</name>
    <name type="common">Northern krill</name>
    <name type="synonym">Thysanopoda norvegica</name>
    <dbReference type="NCBI Taxonomy" id="48144"/>
    <lineage>
        <taxon>Eukaryota</taxon>
        <taxon>Metazoa</taxon>
        <taxon>Ecdysozoa</taxon>
        <taxon>Arthropoda</taxon>
        <taxon>Crustacea</taxon>
        <taxon>Multicrustacea</taxon>
        <taxon>Malacostraca</taxon>
        <taxon>Eumalacostraca</taxon>
        <taxon>Eucarida</taxon>
        <taxon>Euphausiacea</taxon>
        <taxon>Euphausiidae</taxon>
        <taxon>Meganyctiphanes</taxon>
    </lineage>
</organism>
<dbReference type="SUPFAM" id="SSF56112">
    <property type="entry name" value="Protein kinase-like (PK-like)"/>
    <property type="match status" value="1"/>
</dbReference>
<keyword evidence="9 15" id="KW-0547">Nucleotide-binding</keyword>
<keyword evidence="10" id="KW-0418">Kinase</keyword>
<keyword evidence="8" id="KW-0808">Transferase</keyword>
<evidence type="ECO:0000256" key="12">
    <source>
        <dbReference type="ARBA" id="ARBA00023273"/>
    </source>
</evidence>
<protein>
    <recommendedName>
        <fullName evidence="4">non-specific serine/threonine protein kinase</fullName>
        <ecNumber evidence="4">2.7.11.1</ecNumber>
    </recommendedName>
</protein>
<feature type="binding site" evidence="15">
    <location>
        <position position="292"/>
    </location>
    <ligand>
        <name>ATP</name>
        <dbReference type="ChEBI" id="CHEBI:30616"/>
    </ligand>
</feature>
<evidence type="ECO:0000256" key="11">
    <source>
        <dbReference type="ARBA" id="ARBA00022840"/>
    </source>
</evidence>
<evidence type="ECO:0000256" key="1">
    <source>
        <dbReference type="ARBA" id="ARBA00004489"/>
    </source>
</evidence>
<dbReference type="PROSITE" id="PS50011">
    <property type="entry name" value="PROTEIN_KINASE_DOM"/>
    <property type="match status" value="1"/>
</dbReference>
<keyword evidence="12" id="KW-0966">Cell projection</keyword>
<comment type="caution">
    <text evidence="19">The sequence shown here is derived from an EMBL/GenBank/DDBJ whole genome shotgun (WGS) entry which is preliminary data.</text>
</comment>
<dbReference type="FunFam" id="1.10.510.10:FF:000011">
    <property type="entry name" value="Non-specific serine/threonine protein kinase"/>
    <property type="match status" value="1"/>
</dbReference>
<dbReference type="GO" id="GO:0016477">
    <property type="term" value="P:cell migration"/>
    <property type="evidence" value="ECO:0007669"/>
    <property type="project" value="UniProtKB-ARBA"/>
</dbReference>
<dbReference type="InterPro" id="IPR036936">
    <property type="entry name" value="CRIB_dom_sf"/>
</dbReference>
<dbReference type="GO" id="GO:0005524">
    <property type="term" value="F:ATP binding"/>
    <property type="evidence" value="ECO:0007669"/>
    <property type="project" value="UniProtKB-UniRule"/>
</dbReference>
<dbReference type="InterPro" id="IPR008271">
    <property type="entry name" value="Ser/Thr_kinase_AS"/>
</dbReference>
<dbReference type="InterPro" id="IPR000095">
    <property type="entry name" value="CRIB_dom"/>
</dbReference>
<comment type="catalytic activity">
    <reaction evidence="13">
        <text>L-threonyl-[protein] + ATP = O-phospho-L-threonyl-[protein] + ADP + H(+)</text>
        <dbReference type="Rhea" id="RHEA:46608"/>
        <dbReference type="Rhea" id="RHEA-COMP:11060"/>
        <dbReference type="Rhea" id="RHEA-COMP:11605"/>
        <dbReference type="ChEBI" id="CHEBI:15378"/>
        <dbReference type="ChEBI" id="CHEBI:30013"/>
        <dbReference type="ChEBI" id="CHEBI:30616"/>
        <dbReference type="ChEBI" id="CHEBI:61977"/>
        <dbReference type="ChEBI" id="CHEBI:456216"/>
        <dbReference type="EC" id="2.7.11.1"/>
    </reaction>
</comment>
<dbReference type="InterPro" id="IPR000719">
    <property type="entry name" value="Prot_kinase_dom"/>
</dbReference>
<evidence type="ECO:0000256" key="7">
    <source>
        <dbReference type="ARBA" id="ARBA00022527"/>
    </source>
</evidence>
<dbReference type="GO" id="GO:0005886">
    <property type="term" value="C:plasma membrane"/>
    <property type="evidence" value="ECO:0007669"/>
    <property type="project" value="UniProtKB-ARBA"/>
</dbReference>
<gene>
    <name evidence="19" type="ORF">MNOR_LOCUS17036</name>
</gene>
<keyword evidence="5" id="KW-0217">Developmental protein</keyword>
<dbReference type="Pfam" id="PF00069">
    <property type="entry name" value="Pkinase"/>
    <property type="match status" value="1"/>
</dbReference>
<evidence type="ECO:0000256" key="6">
    <source>
        <dbReference type="ARBA" id="ARBA00022490"/>
    </source>
</evidence>
<evidence type="ECO:0000256" key="14">
    <source>
        <dbReference type="ARBA" id="ARBA00048679"/>
    </source>
</evidence>
<dbReference type="PANTHER" id="PTHR45832">
    <property type="entry name" value="SERINE/THREONINE-PROTEIN KINASE SAMKA-RELATED-RELATED"/>
    <property type="match status" value="1"/>
</dbReference>
<evidence type="ECO:0000256" key="8">
    <source>
        <dbReference type="ARBA" id="ARBA00022679"/>
    </source>
</evidence>
<keyword evidence="6" id="KW-0963">Cytoplasm</keyword>
<reference evidence="19 20" key="1">
    <citation type="submission" date="2024-05" db="EMBL/GenBank/DDBJ databases">
        <authorList>
            <person name="Wallberg A."/>
        </authorList>
    </citation>
    <scope>NUCLEOTIDE SEQUENCE [LARGE SCALE GENOMIC DNA]</scope>
</reference>
<sequence length="538" mass="60698">MPSSPLLKQKGPPPIPARRSSVTPLVTSSCMEPPEILKPLPSTPEPERRKIPRMKHRRNKTLPNIVISMPTNIQHVVHVEINPLTGELQGLPEAWKMMLQSSNITEAEQKQNPQAVLQVLEYWHDPNTRTHNKYMATSDESDYAVPPPPRPLNSWNPNGEPVAVSLSPPVLPTIRESREFPVSVQVVISSSPPPIPSRPERTKSWYTKPVEENAPPTNDVVDHKNANDTSQNQSAKEKSKAMRAEVLKKLRQVVSFGDPNRKYRLQDKIGQGASGAVYTAVDLATGELVAVKQMVLDKQPRQELIINEIIVMKKSKHANIVNFVDSYLLRGELWVIMEYLAGGSLTDVVTETCMEESHIATVCREVLQSLQFLHEKNIIHRDIKSDNVLLGMNGDIKITDFGFCAQLSPERTKRTTMVGTPYWMAPEVVSRKQYGPNVDIWSLGIMAMEMIDGEPPYMNEDPLRALYLITTNGKPEIKDRHKHSRSFLDFLDRCLEVDVNKRQTASKLLQHPFLKYAAPLHSLRALIIAAKESMNRKD</sequence>
<evidence type="ECO:0000256" key="3">
    <source>
        <dbReference type="ARBA" id="ARBA00008874"/>
    </source>
</evidence>
<dbReference type="GO" id="GO:0009887">
    <property type="term" value="P:animal organ morphogenesis"/>
    <property type="evidence" value="ECO:0007669"/>
    <property type="project" value="UniProtKB-ARBA"/>
</dbReference>
<dbReference type="Pfam" id="PF00786">
    <property type="entry name" value="PBD"/>
    <property type="match status" value="1"/>
</dbReference>
<evidence type="ECO:0000256" key="5">
    <source>
        <dbReference type="ARBA" id="ARBA00022473"/>
    </source>
</evidence>
<dbReference type="InterPro" id="IPR033923">
    <property type="entry name" value="PAK_BD"/>
</dbReference>
<feature type="compositionally biased region" description="Polar residues" evidence="16">
    <location>
        <begin position="20"/>
        <end position="30"/>
    </location>
</feature>
<evidence type="ECO:0000256" key="13">
    <source>
        <dbReference type="ARBA" id="ARBA00047899"/>
    </source>
</evidence>
<feature type="region of interest" description="Disordered" evidence="16">
    <location>
        <begin position="1"/>
        <end position="48"/>
    </location>
</feature>
<evidence type="ECO:0000313" key="19">
    <source>
        <dbReference type="EMBL" id="CAL4101548.1"/>
    </source>
</evidence>
<feature type="non-terminal residue" evidence="19">
    <location>
        <position position="538"/>
    </location>
</feature>
<evidence type="ECO:0000313" key="20">
    <source>
        <dbReference type="Proteomes" id="UP001497623"/>
    </source>
</evidence>
<dbReference type="PROSITE" id="PS50108">
    <property type="entry name" value="CRIB"/>
    <property type="match status" value="1"/>
</dbReference>
<dbReference type="EC" id="2.7.11.1" evidence="4"/>